<feature type="transmembrane region" description="Helical" evidence="3">
    <location>
        <begin position="24"/>
        <end position="43"/>
    </location>
</feature>
<feature type="region of interest" description="Disordered" evidence="2">
    <location>
        <begin position="557"/>
        <end position="644"/>
    </location>
</feature>
<keyword evidence="3" id="KW-0472">Membrane</keyword>
<feature type="compositionally biased region" description="Low complexity" evidence="2">
    <location>
        <begin position="607"/>
        <end position="625"/>
    </location>
</feature>
<evidence type="ECO:0000256" key="3">
    <source>
        <dbReference type="SAM" id="Phobius"/>
    </source>
</evidence>
<proteinExistence type="predicted"/>
<name>A0A2G8SS51_9APHY</name>
<keyword evidence="3" id="KW-1133">Transmembrane helix</keyword>
<accession>A0A2G8SS51</accession>
<feature type="transmembrane region" description="Helical" evidence="3">
    <location>
        <begin position="106"/>
        <end position="125"/>
    </location>
</feature>
<dbReference type="EMBL" id="AYKW01000001">
    <property type="protein sequence ID" value="PIL36597.1"/>
    <property type="molecule type" value="Genomic_DNA"/>
</dbReference>
<keyword evidence="1" id="KW-0175">Coiled coil</keyword>
<feature type="transmembrane region" description="Helical" evidence="3">
    <location>
        <begin position="79"/>
        <end position="101"/>
    </location>
</feature>
<dbReference type="Proteomes" id="UP000230002">
    <property type="component" value="Unassembled WGS sequence"/>
</dbReference>
<keyword evidence="3" id="KW-0812">Transmembrane</keyword>
<dbReference type="OrthoDB" id="2763996at2759"/>
<feature type="transmembrane region" description="Helical" evidence="3">
    <location>
        <begin position="50"/>
        <end position="73"/>
    </location>
</feature>
<protein>
    <submittedName>
        <fullName evidence="4">Uncharacterized protein</fullName>
    </submittedName>
</protein>
<sequence>MVPHVGPTRLLEFLSSNSHPEDSLATAALTISFILASVFDTSFRTVSITVLVLTLPSTRVIASLIFSAVRFVLLSVHSLVQDLCLVISSTSLFQAIAHYLVKATPILLLLILIILATWSTLSGFYPCEVAESTAPSTPRGPPRRSPMSFRRVRGIPVLKLPPDQTPTPCRERERRYLEIIDARDAKISRRAKRIEKLTLRLDQAREVVAARDATIAEKERTISENAAALAERERTIAEGTEAIAAKDTIVARLTEDVEHLRSDNVDAVSMLAKKSAHISDLCLQLATTSAVEERRKAAVDALHARVTALEADLSAAQTEAVALRAASSEKTVVPMEDTISAREASVVVQRDELIASLHAEILKLQREHDSLHCRIVEKEALLATQTATIDDLREEQDAAIRSAEAQTQLVEHLTPMVTTYEQEAANPSLAEHHLPPASSDGLETRTVTLDVDIRSLTQQLAAAQQEALEATRLQKAYEEVADAGAVRVIELVQQLEEQKELSEVDRELFLVRIRKLTVLLDKARSGIPVPDKAFAQLRLPANTRSARTEDIFTAVTPRLPAYTRSPSPSRSLQNERKLRRRSAVENLRQPLTDVTASATANPVPLGRQPVPRSRLPRPSSISIPVTVSQSPPAVSERRPDISAS</sequence>
<reference evidence="4 5" key="1">
    <citation type="journal article" date="2015" name="Sci. Rep.">
        <title>Chromosome-level genome map provides insights into diverse defense mechanisms in the medicinal fungus Ganoderma sinense.</title>
        <authorList>
            <person name="Zhu Y."/>
            <person name="Xu J."/>
            <person name="Sun C."/>
            <person name="Zhou S."/>
            <person name="Xu H."/>
            <person name="Nelson D.R."/>
            <person name="Qian J."/>
            <person name="Song J."/>
            <person name="Luo H."/>
            <person name="Xiang L."/>
            <person name="Li Y."/>
            <person name="Xu Z."/>
            <person name="Ji A."/>
            <person name="Wang L."/>
            <person name="Lu S."/>
            <person name="Hayward A."/>
            <person name="Sun W."/>
            <person name="Li X."/>
            <person name="Schwartz D.C."/>
            <person name="Wang Y."/>
            <person name="Chen S."/>
        </authorList>
    </citation>
    <scope>NUCLEOTIDE SEQUENCE [LARGE SCALE GENOMIC DNA]</scope>
    <source>
        <strain evidence="4 5">ZZ0214-1</strain>
    </source>
</reference>
<organism evidence="4 5">
    <name type="scientific">Ganoderma sinense ZZ0214-1</name>
    <dbReference type="NCBI Taxonomy" id="1077348"/>
    <lineage>
        <taxon>Eukaryota</taxon>
        <taxon>Fungi</taxon>
        <taxon>Dikarya</taxon>
        <taxon>Basidiomycota</taxon>
        <taxon>Agaricomycotina</taxon>
        <taxon>Agaricomycetes</taxon>
        <taxon>Polyporales</taxon>
        <taxon>Polyporaceae</taxon>
        <taxon>Ganoderma</taxon>
    </lineage>
</organism>
<evidence type="ECO:0000256" key="1">
    <source>
        <dbReference type="SAM" id="Coils"/>
    </source>
</evidence>
<keyword evidence="5" id="KW-1185">Reference proteome</keyword>
<feature type="compositionally biased region" description="Basic and acidic residues" evidence="2">
    <location>
        <begin position="635"/>
        <end position="644"/>
    </location>
</feature>
<gene>
    <name evidence="4" type="ORF">GSI_00286</name>
</gene>
<evidence type="ECO:0000256" key="2">
    <source>
        <dbReference type="SAM" id="MobiDB-lite"/>
    </source>
</evidence>
<dbReference type="STRING" id="1077348.A0A2G8SS51"/>
<evidence type="ECO:0000313" key="5">
    <source>
        <dbReference type="Proteomes" id="UP000230002"/>
    </source>
</evidence>
<dbReference type="AlphaFoldDB" id="A0A2G8SS51"/>
<evidence type="ECO:0000313" key="4">
    <source>
        <dbReference type="EMBL" id="PIL36597.1"/>
    </source>
</evidence>
<feature type="coiled-coil region" evidence="1">
    <location>
        <begin position="299"/>
        <end position="326"/>
    </location>
</feature>
<comment type="caution">
    <text evidence="4">The sequence shown here is derived from an EMBL/GenBank/DDBJ whole genome shotgun (WGS) entry which is preliminary data.</text>
</comment>